<accession>A0ABD2BR93</accession>
<reference evidence="1 2" key="1">
    <citation type="journal article" date="2024" name="Ann. Entomol. Soc. Am.">
        <title>Genomic analyses of the southern and eastern yellowjacket wasps (Hymenoptera: Vespidae) reveal evolutionary signatures of social life.</title>
        <authorList>
            <person name="Catto M.A."/>
            <person name="Caine P.B."/>
            <person name="Orr S.E."/>
            <person name="Hunt B.G."/>
            <person name="Goodisman M.A.D."/>
        </authorList>
    </citation>
    <scope>NUCLEOTIDE SEQUENCE [LARGE SCALE GENOMIC DNA]</scope>
    <source>
        <strain evidence="1">233</strain>
        <tissue evidence="1">Head and thorax</tissue>
    </source>
</reference>
<dbReference type="Proteomes" id="UP001607302">
    <property type="component" value="Unassembled WGS sequence"/>
</dbReference>
<dbReference type="AlphaFoldDB" id="A0ABD2BR93"/>
<gene>
    <name evidence="1" type="ORF">V1478_002936</name>
</gene>
<comment type="caution">
    <text evidence="1">The sequence shown here is derived from an EMBL/GenBank/DDBJ whole genome shotgun (WGS) entry which is preliminary data.</text>
</comment>
<dbReference type="EMBL" id="JAUDFV010000064">
    <property type="protein sequence ID" value="KAL2735296.1"/>
    <property type="molecule type" value="Genomic_DNA"/>
</dbReference>
<keyword evidence="2" id="KW-1185">Reference proteome</keyword>
<sequence length="108" mass="12680">MLSHGKSNSLTYLIEDLILWQAADMIENLIIGIGLNTILSESLNITTHEKSRPNSVARNTLLKERYRLAIFTRRIYERKFRANKKQRYLFVVFQKTKQIILAQVKDNN</sequence>
<protein>
    <submittedName>
        <fullName evidence="1">Uncharacterized protein</fullName>
    </submittedName>
</protein>
<name>A0ABD2BR93_VESSQ</name>
<proteinExistence type="predicted"/>
<organism evidence="1 2">
    <name type="scientific">Vespula squamosa</name>
    <name type="common">Southern yellow jacket</name>
    <name type="synonym">Wasp</name>
    <dbReference type="NCBI Taxonomy" id="30214"/>
    <lineage>
        <taxon>Eukaryota</taxon>
        <taxon>Metazoa</taxon>
        <taxon>Ecdysozoa</taxon>
        <taxon>Arthropoda</taxon>
        <taxon>Hexapoda</taxon>
        <taxon>Insecta</taxon>
        <taxon>Pterygota</taxon>
        <taxon>Neoptera</taxon>
        <taxon>Endopterygota</taxon>
        <taxon>Hymenoptera</taxon>
        <taxon>Apocrita</taxon>
        <taxon>Aculeata</taxon>
        <taxon>Vespoidea</taxon>
        <taxon>Vespidae</taxon>
        <taxon>Vespinae</taxon>
        <taxon>Vespula</taxon>
    </lineage>
</organism>
<evidence type="ECO:0000313" key="1">
    <source>
        <dbReference type="EMBL" id="KAL2735296.1"/>
    </source>
</evidence>
<evidence type="ECO:0000313" key="2">
    <source>
        <dbReference type="Proteomes" id="UP001607302"/>
    </source>
</evidence>